<feature type="non-terminal residue" evidence="2">
    <location>
        <position position="1"/>
    </location>
</feature>
<reference evidence="2" key="1">
    <citation type="submission" date="2023-06" db="EMBL/GenBank/DDBJ databases">
        <authorList>
            <person name="Delattre M."/>
        </authorList>
    </citation>
    <scope>NUCLEOTIDE SEQUENCE</scope>
    <source>
        <strain evidence="2">AF72</strain>
    </source>
</reference>
<dbReference type="EMBL" id="CATQJA010002664">
    <property type="protein sequence ID" value="CAJ0582311.1"/>
    <property type="molecule type" value="Genomic_DNA"/>
</dbReference>
<feature type="compositionally biased region" description="Polar residues" evidence="1">
    <location>
        <begin position="55"/>
        <end position="73"/>
    </location>
</feature>
<dbReference type="AlphaFoldDB" id="A0AA36D915"/>
<dbReference type="Proteomes" id="UP001177023">
    <property type="component" value="Unassembled WGS sequence"/>
</dbReference>
<proteinExistence type="predicted"/>
<accession>A0AA36D915</accession>
<organism evidence="2 3">
    <name type="scientific">Mesorhabditis spiculigera</name>
    <dbReference type="NCBI Taxonomy" id="96644"/>
    <lineage>
        <taxon>Eukaryota</taxon>
        <taxon>Metazoa</taxon>
        <taxon>Ecdysozoa</taxon>
        <taxon>Nematoda</taxon>
        <taxon>Chromadorea</taxon>
        <taxon>Rhabditida</taxon>
        <taxon>Rhabditina</taxon>
        <taxon>Rhabditomorpha</taxon>
        <taxon>Rhabditoidea</taxon>
        <taxon>Rhabditidae</taxon>
        <taxon>Mesorhabditinae</taxon>
        <taxon>Mesorhabditis</taxon>
    </lineage>
</organism>
<feature type="region of interest" description="Disordered" evidence="1">
    <location>
        <begin position="39"/>
        <end position="73"/>
    </location>
</feature>
<sequence length="106" mass="11694">MADVGASRTERERRQPTNEVQSQHCEWKWERHADGAAFAWPDGSSESAPAVRPAATTTDAFPNASSTTPYQQSLPYPTAHIIPMNHQMAVQYQQPAPAQASYLLPT</sequence>
<evidence type="ECO:0000313" key="3">
    <source>
        <dbReference type="Proteomes" id="UP001177023"/>
    </source>
</evidence>
<gene>
    <name evidence="2" type="ORF">MSPICULIGERA_LOCUS20448</name>
</gene>
<protein>
    <submittedName>
        <fullName evidence="2">Uncharacterized protein</fullName>
    </submittedName>
</protein>
<keyword evidence="3" id="KW-1185">Reference proteome</keyword>
<name>A0AA36D915_9BILA</name>
<comment type="caution">
    <text evidence="2">The sequence shown here is derived from an EMBL/GenBank/DDBJ whole genome shotgun (WGS) entry which is preliminary data.</text>
</comment>
<evidence type="ECO:0000256" key="1">
    <source>
        <dbReference type="SAM" id="MobiDB-lite"/>
    </source>
</evidence>
<evidence type="ECO:0000313" key="2">
    <source>
        <dbReference type="EMBL" id="CAJ0582311.1"/>
    </source>
</evidence>
<feature type="region of interest" description="Disordered" evidence="1">
    <location>
        <begin position="1"/>
        <end position="25"/>
    </location>
</feature>